<evidence type="ECO:0000313" key="4">
    <source>
        <dbReference type="Proteomes" id="UP000178849"/>
    </source>
</evidence>
<name>A0A1G2BJQ7_9BACT</name>
<dbReference type="CDD" id="cd03811">
    <property type="entry name" value="GT4_GT28_WabH-like"/>
    <property type="match status" value="1"/>
</dbReference>
<feature type="domain" description="Glycosyl transferase family 1" evidence="1">
    <location>
        <begin position="189"/>
        <end position="346"/>
    </location>
</feature>
<comment type="caution">
    <text evidence="3">The sequence shown here is derived from an EMBL/GenBank/DDBJ whole genome shotgun (WGS) entry which is preliminary data.</text>
</comment>
<proteinExistence type="predicted"/>
<feature type="domain" description="Glycosyltransferase subfamily 4-like N-terminal" evidence="2">
    <location>
        <begin position="34"/>
        <end position="170"/>
    </location>
</feature>
<protein>
    <recommendedName>
        <fullName evidence="5">Glycosyl transferase family 1 domain-containing protein</fullName>
    </recommendedName>
</protein>
<dbReference type="STRING" id="1798550.A2927_00750"/>
<dbReference type="InterPro" id="IPR001296">
    <property type="entry name" value="Glyco_trans_1"/>
</dbReference>
<evidence type="ECO:0000259" key="1">
    <source>
        <dbReference type="Pfam" id="PF00534"/>
    </source>
</evidence>
<dbReference type="SUPFAM" id="SSF53756">
    <property type="entry name" value="UDP-Glycosyltransferase/glycogen phosphorylase"/>
    <property type="match status" value="1"/>
</dbReference>
<organism evidence="3 4">
    <name type="scientific">Candidatus Komeilibacteria bacterium RIFCSPLOWO2_01_FULL_45_10</name>
    <dbReference type="NCBI Taxonomy" id="1798550"/>
    <lineage>
        <taxon>Bacteria</taxon>
        <taxon>Candidatus Komeiliibacteriota</taxon>
    </lineage>
</organism>
<evidence type="ECO:0000259" key="2">
    <source>
        <dbReference type="Pfam" id="PF13439"/>
    </source>
</evidence>
<dbReference type="Pfam" id="PF13439">
    <property type="entry name" value="Glyco_transf_4"/>
    <property type="match status" value="1"/>
</dbReference>
<dbReference type="PANTHER" id="PTHR45947:SF3">
    <property type="entry name" value="SULFOQUINOVOSYL TRANSFERASE SQD2"/>
    <property type="match status" value="1"/>
</dbReference>
<evidence type="ECO:0008006" key="5">
    <source>
        <dbReference type="Google" id="ProtNLM"/>
    </source>
</evidence>
<dbReference type="AlphaFoldDB" id="A0A1G2BJQ7"/>
<dbReference type="InterPro" id="IPR028098">
    <property type="entry name" value="Glyco_trans_4-like_N"/>
</dbReference>
<dbReference type="Pfam" id="PF00534">
    <property type="entry name" value="Glycos_transf_1"/>
    <property type="match status" value="1"/>
</dbReference>
<sequence>MKVLTIGSDANLFKADSPVAGRIKKYGALAEELHIIVFTKQGYQNTRLADNVYIYPTTSASKIFFIFDGWRLAKRIVREKKIDLVSTQDPFESAFLGIKLKKKFGIKLQIQIHGNFFQSDYWRSRPLFKIRKHLAKYCLPKADGVRVVSRQIQESLSQFKIPREKIYLLPIHEDYSKYLNNRPSFDLHRRYPGKFIILWVGRLSREKNLDLLIDSFKIVNRKFNQTVLLLAGEGPEKEKLKNQAKRLKLESAVVFYPWQDDLVSFYKTSDLFVLCSKTEGYNRSVVEAMASGLPVIMTNVGPAGELVKNMVNGWVLEKPGVLEITSALVTLIQNEDLRKKIAEQAAADVQKLPNEKEYLALYLKGWQLAQQG</sequence>
<reference evidence="3 4" key="1">
    <citation type="journal article" date="2016" name="Nat. Commun.">
        <title>Thousands of microbial genomes shed light on interconnected biogeochemical processes in an aquifer system.</title>
        <authorList>
            <person name="Anantharaman K."/>
            <person name="Brown C.T."/>
            <person name="Hug L.A."/>
            <person name="Sharon I."/>
            <person name="Castelle C.J."/>
            <person name="Probst A.J."/>
            <person name="Thomas B.C."/>
            <person name="Singh A."/>
            <person name="Wilkins M.J."/>
            <person name="Karaoz U."/>
            <person name="Brodie E.L."/>
            <person name="Williams K.H."/>
            <person name="Hubbard S.S."/>
            <person name="Banfield J.F."/>
        </authorList>
    </citation>
    <scope>NUCLEOTIDE SEQUENCE [LARGE SCALE GENOMIC DNA]</scope>
</reference>
<accession>A0A1G2BJQ7</accession>
<gene>
    <name evidence="3" type="ORF">A2927_00750</name>
</gene>
<dbReference type="Gene3D" id="3.40.50.2000">
    <property type="entry name" value="Glycogen Phosphorylase B"/>
    <property type="match status" value="2"/>
</dbReference>
<dbReference type="EMBL" id="MHKL01000021">
    <property type="protein sequence ID" value="OGY89322.1"/>
    <property type="molecule type" value="Genomic_DNA"/>
</dbReference>
<evidence type="ECO:0000313" key="3">
    <source>
        <dbReference type="EMBL" id="OGY89322.1"/>
    </source>
</evidence>
<dbReference type="GO" id="GO:0016758">
    <property type="term" value="F:hexosyltransferase activity"/>
    <property type="evidence" value="ECO:0007669"/>
    <property type="project" value="TreeGrafter"/>
</dbReference>
<dbReference type="Proteomes" id="UP000178849">
    <property type="component" value="Unassembled WGS sequence"/>
</dbReference>
<dbReference type="InterPro" id="IPR050194">
    <property type="entry name" value="Glycosyltransferase_grp1"/>
</dbReference>
<dbReference type="PANTHER" id="PTHR45947">
    <property type="entry name" value="SULFOQUINOVOSYL TRANSFERASE SQD2"/>
    <property type="match status" value="1"/>
</dbReference>